<reference evidence="8" key="1">
    <citation type="submission" date="2023-08" db="EMBL/GenBank/DDBJ databases">
        <title>Chromosome-level Genome Assembly of mud carp (Cirrhinus molitorella).</title>
        <authorList>
            <person name="Liu H."/>
        </authorList>
    </citation>
    <scope>NUCLEOTIDE SEQUENCE</scope>
    <source>
        <strain evidence="8">Prfri</strain>
        <tissue evidence="8">Muscle</tissue>
    </source>
</reference>
<comment type="caution">
    <text evidence="8">The sequence shown here is derived from an EMBL/GenBank/DDBJ whole genome shotgun (WGS) entry which is preliminary data.</text>
</comment>
<feature type="domain" description="PH" evidence="5">
    <location>
        <begin position="315"/>
        <end position="379"/>
    </location>
</feature>
<feature type="compositionally biased region" description="Low complexity" evidence="4">
    <location>
        <begin position="125"/>
        <end position="148"/>
    </location>
</feature>
<dbReference type="InterPro" id="IPR011993">
    <property type="entry name" value="PH-like_dom_sf"/>
</dbReference>
<evidence type="ECO:0000256" key="3">
    <source>
        <dbReference type="SAM" id="Coils"/>
    </source>
</evidence>
<dbReference type="Proteomes" id="UP001187343">
    <property type="component" value="Unassembled WGS sequence"/>
</dbReference>
<dbReference type="PROSITE" id="PS00028">
    <property type="entry name" value="ZINC_FINGER_C2H2_1"/>
    <property type="match status" value="5"/>
</dbReference>
<sequence>MGTNKDPSADQSAPQIEEDMELSPEQNSPADQDPRQPEDGKLLNTYKWHTGAKNETSTQGTIERLEKGASNKWSKMQGWRKALSEDAGEKCSTAPRGNNESPSKPEKPATSRKNPFRRALSEPPGSLLSSVLSSSSASGSSSAQASGSTVQDTTQRGKIRKYLQTVSQKFKRPRLQSTAIVEHDKEKRDPENAVQEPVRLSWAPQQDVPVWDISNCFLQDGQIHIPSEEPLMRVRNRASSCLSSLSLQNISGSHTELNPDPVVPQSGTKIKGQDGGVKNLIKRRLQGDDKRKSSTQLNTAGLSVAGRYGSRESLSIPVSAAKSLDLSTDQTTVIRPVHSSILGEKYCFQVINSENNHCFGCSSAAERDRWIEDLRRAAHPNKDNCERTEYSLSLWVNEAKDLPPKKRYYCEVHLDGTLFARTSSRAVGKSVQRSSQAVDGGSGGGGTGHGGGTSGGCQIFWGEFFELDNLPPVNQITLHLFRDEDPKKKRHSKDDSILHPLGSVPLNLAEIKGRAYQEKWYPIVPYKHPGTSTAKDQVGPQASLRVKAKFKILKILPIERYKEFAEYITVNYVDMCSSLEPLLNVREKEELAGALVHVLQSIGKAKEFLIDLGSAEVQRLGENEALIFRENTLATKAIDEYMKLVGQKYLIDTLGDFIARLYSGGENCEVDPLKCSASDLPINQRHLKETCADVVKRITDMQDSFPAELNEIFSSWVSDCEDRGQTDIGHRLITASLFLRFLCPAILSPSLFGLTQAYPEPNTLRTLTLTAKVIQNLANFTLFGEKEEYMFFMNEFLEQHWEPMRGFLQKVSDPDSEIAMARFDGYVDLPLRLAVLHNLLVDIISVMKQDKIDNLHPLPLILNQITEFLGQEAQRIPVSSSHGTPRPTYLPPKDLPKYSPLQTSMQQLPVDSKPNQGGTQRQRKQVQRAFSVPNRPSRLQRQPVKRQASKEELPTQCQDYSQDQDPCLEISSPSNAKSAQVAKVLWIKQNNSNEPYQKIGTEQEETSTLDRHAQELAELRLGVEQVTERELEMAKRLEDFINLTQDQNTQLQAEVQELRNLLVIREEQLASTTFRLGVIEEEREEDERKLNVAVAAVERMNVLEEQFAGLLKDVHQRYADGPSHLKCQEEIPEMEKTAPDTAKKTNTATVSEPCLEKDLAKDLDDSDLGIHSCEVCGTNFESRRGLSSHARYHLRQLGVAVSDSSGAPIDLLYQLMKERGGTLPKLEKQVNPVKKFKTKSPSLKKNTGPKLKIKISNLVKKKYALSSSSPIAVKGSAASVRSSSPFTVAKPRKTPSKKIVVSTPISALSVHKDVEYSDGSPSTSLSLASTKPLWAPQETDAPLNLETMMNSTARDDVNVCELCGAWYETRKGLSSHARAHLRQFGVNLESKCAPIDLLHKFIQSEDFKEKASAVHWEGSDLEDHTSPSSTPSTSSVISKKNPLALLSFKGLTSIRLTPPPVKKKISQDISGNLPPNIVVFKSPPSAKKKKISLDVSGNMPLSGQVELKSPPAKKKKKISLDVSGNVPLSGQIELKSPPAKKKKMISLDVSGISPLSGSAELISPPNKKQKISTDVSEDLSFSTKTELKSPPSVMKPKISPDVSAGLALGKKAEFKTPSRGEPSKDVRCEFCHEKFKKSQSLASHARYHLRQMGITEWSVQGSPMATLREVMAQRSGPAGSLSPLCPPSLTPPVSPSVPPLLPAPKPITQPSSPPPVAHKVPKAKKGSRTVFPKPKDEPVEVDISIIESPKPQSAPTSPLTPQSDSNTVKSPVMAPKPEKQEPKPFVCCDYCGEMFDTRKALSCHARGHLRQLGVRWSLKVPPIEALYELMKREGTERASKIKSEPASGVAVQWKKTASSPQTLTLSPGENEKAVSDSMSTGCDATCELCGFDFENRKALASHARAHLRQQGVDWKVNGSPIETLAAWMKSEPGKVAELHKSYLKGDLPLVKKASRRTSTLYSSSDSESVRLGSHKVSSAAQDSAGQPQVSQLSKAAREGKAGMSHSSSSHKKRSSSYELSSNSLIQIPTARSELNVRSPRGCERRPPKHLSHSESVSGETETSKPSRAGNIPSLVPRPPEHSLVKLVGKVYSLKCRFCEEVFRGPLSIQEDWVIHLQQHILKLKKDSASSSSLQPPLSHSEAPLLIGPQAV</sequence>
<keyword evidence="2" id="KW-0862">Zinc</keyword>
<evidence type="ECO:0000256" key="4">
    <source>
        <dbReference type="SAM" id="MobiDB-lite"/>
    </source>
</evidence>
<feature type="region of interest" description="Disordered" evidence="4">
    <location>
        <begin position="1954"/>
        <end position="2076"/>
    </location>
</feature>
<dbReference type="SMART" id="SM00323">
    <property type="entry name" value="RasGAP"/>
    <property type="match status" value="1"/>
</dbReference>
<evidence type="ECO:0000313" key="8">
    <source>
        <dbReference type="EMBL" id="KAK2888878.1"/>
    </source>
</evidence>
<dbReference type="SMART" id="SM00355">
    <property type="entry name" value="ZnF_C2H2"/>
    <property type="match status" value="6"/>
</dbReference>
<dbReference type="GO" id="GO:0008270">
    <property type="term" value="F:zinc ion binding"/>
    <property type="evidence" value="ECO:0007669"/>
    <property type="project" value="UniProtKB-KW"/>
</dbReference>
<dbReference type="CDD" id="cd13262">
    <property type="entry name" value="PH_RasSynGAP-like"/>
    <property type="match status" value="1"/>
</dbReference>
<evidence type="ECO:0000256" key="1">
    <source>
        <dbReference type="ARBA" id="ARBA00022468"/>
    </source>
</evidence>
<dbReference type="PANTHER" id="PTHR10194">
    <property type="entry name" value="RAS GTPASE-ACTIVATING PROTEINS"/>
    <property type="match status" value="1"/>
</dbReference>
<feature type="region of interest" description="Disordered" evidence="4">
    <location>
        <begin position="1"/>
        <end position="156"/>
    </location>
</feature>
<evidence type="ECO:0000259" key="6">
    <source>
        <dbReference type="PROSITE" id="PS50018"/>
    </source>
</evidence>
<dbReference type="InterPro" id="IPR036236">
    <property type="entry name" value="Znf_C2H2_sf"/>
</dbReference>
<feature type="region of interest" description="Disordered" evidence="4">
    <location>
        <begin position="253"/>
        <end position="274"/>
    </location>
</feature>
<keyword evidence="3" id="KW-0175">Coiled coil</keyword>
<dbReference type="InterPro" id="IPR057606">
    <property type="entry name" value="SynGAP1-like_PH"/>
</dbReference>
<feature type="compositionally biased region" description="Polar residues" evidence="4">
    <location>
        <begin position="900"/>
        <end position="920"/>
    </location>
</feature>
<feature type="region of interest" description="Disordered" evidence="4">
    <location>
        <begin position="430"/>
        <end position="450"/>
    </location>
</feature>
<dbReference type="GO" id="GO:0005096">
    <property type="term" value="F:GTPase activator activity"/>
    <property type="evidence" value="ECO:0007669"/>
    <property type="project" value="UniProtKB-KW"/>
</dbReference>
<feature type="domain" description="C2H2-type" evidence="7">
    <location>
        <begin position="1884"/>
        <end position="1911"/>
    </location>
</feature>
<dbReference type="PROSITE" id="PS50018">
    <property type="entry name" value="RAS_GTPASE_ACTIV_2"/>
    <property type="match status" value="1"/>
</dbReference>
<organism evidence="8 9">
    <name type="scientific">Cirrhinus molitorella</name>
    <name type="common">mud carp</name>
    <dbReference type="NCBI Taxonomy" id="172907"/>
    <lineage>
        <taxon>Eukaryota</taxon>
        <taxon>Metazoa</taxon>
        <taxon>Chordata</taxon>
        <taxon>Craniata</taxon>
        <taxon>Vertebrata</taxon>
        <taxon>Euteleostomi</taxon>
        <taxon>Actinopterygii</taxon>
        <taxon>Neopterygii</taxon>
        <taxon>Teleostei</taxon>
        <taxon>Ostariophysi</taxon>
        <taxon>Cypriniformes</taxon>
        <taxon>Cyprinidae</taxon>
        <taxon>Labeoninae</taxon>
        <taxon>Labeonini</taxon>
        <taxon>Cirrhinus</taxon>
    </lineage>
</organism>
<dbReference type="Pfam" id="PF23015">
    <property type="entry name" value="zf-WIZ"/>
    <property type="match status" value="1"/>
</dbReference>
<evidence type="ECO:0000259" key="7">
    <source>
        <dbReference type="PROSITE" id="PS50157"/>
    </source>
</evidence>
<feature type="compositionally biased region" description="Polar residues" evidence="4">
    <location>
        <begin position="2053"/>
        <end position="2065"/>
    </location>
</feature>
<dbReference type="PROSITE" id="PS00509">
    <property type="entry name" value="RAS_GTPASE_ACTIV_1"/>
    <property type="match status" value="1"/>
</dbReference>
<feature type="compositionally biased region" description="Polar residues" evidence="4">
    <location>
        <begin position="955"/>
        <end position="964"/>
    </location>
</feature>
<dbReference type="InterPro" id="IPR055125">
    <property type="entry name" value="Wiz_C_Znf"/>
</dbReference>
<keyword evidence="2" id="KW-0479">Metal-binding</keyword>
<keyword evidence="9" id="KW-1185">Reference proteome</keyword>
<feature type="region of interest" description="Disordered" evidence="4">
    <location>
        <begin position="876"/>
        <end position="966"/>
    </location>
</feature>
<name>A0AA88PJZ2_9TELE</name>
<dbReference type="Pfam" id="PF00616">
    <property type="entry name" value="RasGAP"/>
    <property type="match status" value="2"/>
</dbReference>
<feature type="compositionally biased region" description="Polar residues" evidence="4">
    <location>
        <begin position="1"/>
        <end position="14"/>
    </location>
</feature>
<keyword evidence="2" id="KW-0863">Zinc-finger</keyword>
<dbReference type="EMBL" id="JAUYZG010000014">
    <property type="protein sequence ID" value="KAK2888878.1"/>
    <property type="molecule type" value="Genomic_DNA"/>
</dbReference>
<dbReference type="Gene3D" id="1.10.506.10">
    <property type="entry name" value="GTPase Activation - p120gap, domain 1"/>
    <property type="match status" value="2"/>
</dbReference>
<dbReference type="InterPro" id="IPR013087">
    <property type="entry name" value="Znf_C2H2_type"/>
</dbReference>
<feature type="compositionally biased region" description="Basic and acidic residues" evidence="4">
    <location>
        <begin position="32"/>
        <end position="41"/>
    </location>
</feature>
<dbReference type="InterPro" id="IPR008936">
    <property type="entry name" value="Rho_GTPase_activation_prot"/>
</dbReference>
<evidence type="ECO:0008006" key="10">
    <source>
        <dbReference type="Google" id="ProtNLM"/>
    </source>
</evidence>
<feature type="region of interest" description="Disordered" evidence="4">
    <location>
        <begin position="2129"/>
        <end position="2151"/>
    </location>
</feature>
<evidence type="ECO:0000259" key="5">
    <source>
        <dbReference type="PROSITE" id="PS50003"/>
    </source>
</evidence>
<dbReference type="PROSITE" id="PS50003">
    <property type="entry name" value="PH_DOMAIN"/>
    <property type="match status" value="1"/>
</dbReference>
<evidence type="ECO:0000256" key="2">
    <source>
        <dbReference type="PROSITE-ProRule" id="PRU00042"/>
    </source>
</evidence>
<proteinExistence type="predicted"/>
<dbReference type="Pfam" id="PF25321">
    <property type="entry name" value="PH_RASGAP"/>
    <property type="match status" value="1"/>
</dbReference>
<dbReference type="SUPFAM" id="SSF48350">
    <property type="entry name" value="GTPase activation domain, GAP"/>
    <property type="match status" value="1"/>
</dbReference>
<gene>
    <name evidence="8" type="ORF">Q8A67_014253</name>
</gene>
<feature type="coiled-coil region" evidence="3">
    <location>
        <begin position="1009"/>
        <end position="1068"/>
    </location>
</feature>
<feature type="domain" description="Ras-GAP" evidence="6">
    <location>
        <begin position="587"/>
        <end position="779"/>
    </location>
</feature>
<dbReference type="InterPro" id="IPR039360">
    <property type="entry name" value="Ras_GTPase"/>
</dbReference>
<feature type="compositionally biased region" description="Gly residues" evidence="4">
    <location>
        <begin position="440"/>
        <end position="450"/>
    </location>
</feature>
<dbReference type="Gene3D" id="2.30.29.30">
    <property type="entry name" value="Pleckstrin-homology domain (PH domain)/Phosphotyrosine-binding domain (PTB)"/>
    <property type="match status" value="1"/>
</dbReference>
<feature type="compositionally biased region" description="Pro residues" evidence="4">
    <location>
        <begin position="1684"/>
        <end position="1716"/>
    </location>
</feature>
<dbReference type="CDD" id="cd05136">
    <property type="entry name" value="RasGAP_DAB2IP"/>
    <property type="match status" value="1"/>
</dbReference>
<dbReference type="InterPro" id="IPR001849">
    <property type="entry name" value="PH_domain"/>
</dbReference>
<evidence type="ECO:0000313" key="9">
    <source>
        <dbReference type="Proteomes" id="UP001187343"/>
    </source>
</evidence>
<feature type="compositionally biased region" description="Low complexity" evidence="4">
    <location>
        <begin position="1956"/>
        <end position="1966"/>
    </location>
</feature>
<feature type="compositionally biased region" description="Polar residues" evidence="4">
    <location>
        <begin position="1975"/>
        <end position="1993"/>
    </location>
</feature>
<feature type="region of interest" description="Disordered" evidence="4">
    <location>
        <begin position="1671"/>
        <end position="1780"/>
    </location>
</feature>
<feature type="domain" description="C2H2-type" evidence="7">
    <location>
        <begin position="1626"/>
        <end position="1653"/>
    </location>
</feature>
<feature type="domain" description="C2H2-type" evidence="7">
    <location>
        <begin position="1785"/>
        <end position="1808"/>
    </location>
</feature>
<protein>
    <recommendedName>
        <fullName evidence="10">RAS protein activator like 3</fullName>
    </recommendedName>
</protein>
<accession>A0AA88PJZ2</accession>
<dbReference type="SUPFAM" id="SSF57667">
    <property type="entry name" value="beta-beta-alpha zinc fingers"/>
    <property type="match status" value="1"/>
</dbReference>
<keyword evidence="1" id="KW-0343">GTPase activation</keyword>
<dbReference type="SUPFAM" id="SSF50729">
    <property type="entry name" value="PH domain-like"/>
    <property type="match status" value="1"/>
</dbReference>
<feature type="compositionally biased region" description="Low complexity" evidence="4">
    <location>
        <begin position="2129"/>
        <end position="2140"/>
    </location>
</feature>
<feature type="domain" description="C2H2-type" evidence="7">
    <location>
        <begin position="1171"/>
        <end position="1193"/>
    </location>
</feature>
<dbReference type="InterPro" id="IPR001936">
    <property type="entry name" value="RasGAP_dom"/>
</dbReference>
<dbReference type="PROSITE" id="PS50157">
    <property type="entry name" value="ZINC_FINGER_C2H2_2"/>
    <property type="match status" value="4"/>
</dbReference>
<dbReference type="InterPro" id="IPR023152">
    <property type="entry name" value="RasGAP_CS"/>
</dbReference>
<dbReference type="PANTHER" id="PTHR10194:SF96">
    <property type="entry name" value="RAS PROTEIN ACTIVATOR LIKE-3"/>
    <property type="match status" value="1"/>
</dbReference>
<feature type="compositionally biased region" description="Polar residues" evidence="4">
    <location>
        <begin position="1750"/>
        <end position="1769"/>
    </location>
</feature>
<dbReference type="CDD" id="cd04013">
    <property type="entry name" value="C2_SynGAP_like"/>
    <property type="match status" value="1"/>
</dbReference>